<reference evidence="2 3" key="1">
    <citation type="submission" date="2016-06" db="EMBL/GenBank/DDBJ databases">
        <authorList>
            <person name="Kjaerup R.B."/>
            <person name="Dalgaard T.S."/>
            <person name="Juul-Madsen H.R."/>
        </authorList>
    </citation>
    <scope>NUCLEOTIDE SEQUENCE [LARGE SCALE GENOMIC DNA]</scope>
    <source>
        <strain evidence="2 3">DSM 43821</strain>
    </source>
</reference>
<dbReference type="GO" id="GO:0016787">
    <property type="term" value="F:hydrolase activity"/>
    <property type="evidence" value="ECO:0007669"/>
    <property type="project" value="UniProtKB-KW"/>
</dbReference>
<gene>
    <name evidence="2" type="ORF">GA0074696_2066</name>
</gene>
<dbReference type="PANTHER" id="PTHR43194">
    <property type="entry name" value="HYDROLASE ALPHA/BETA FOLD FAMILY"/>
    <property type="match status" value="1"/>
</dbReference>
<dbReference type="Pfam" id="PF12697">
    <property type="entry name" value="Abhydrolase_6"/>
    <property type="match status" value="1"/>
</dbReference>
<evidence type="ECO:0000313" key="2">
    <source>
        <dbReference type="EMBL" id="SCE98745.1"/>
    </source>
</evidence>
<dbReference type="InterPro" id="IPR050228">
    <property type="entry name" value="Carboxylesterase_BioH"/>
</dbReference>
<evidence type="ECO:0000313" key="3">
    <source>
        <dbReference type="Proteomes" id="UP000198228"/>
    </source>
</evidence>
<dbReference type="SUPFAM" id="SSF53474">
    <property type="entry name" value="alpha/beta-Hydrolases"/>
    <property type="match status" value="1"/>
</dbReference>
<dbReference type="EMBL" id="LT607410">
    <property type="protein sequence ID" value="SCE98745.1"/>
    <property type="molecule type" value="Genomic_DNA"/>
</dbReference>
<feature type="domain" description="AB hydrolase-1" evidence="1">
    <location>
        <begin position="12"/>
        <end position="259"/>
    </location>
</feature>
<accession>A0A1C4WR69</accession>
<proteinExistence type="predicted"/>
<dbReference type="RefSeq" id="WP_088960886.1">
    <property type="nucleotide sequence ID" value="NZ_LT607410.1"/>
</dbReference>
<dbReference type="Gene3D" id="3.40.50.1820">
    <property type="entry name" value="alpha/beta hydrolase"/>
    <property type="match status" value="1"/>
</dbReference>
<name>A0A1C4WR69_9ACTN</name>
<protein>
    <submittedName>
        <fullName evidence="2">Lysophospholipase, alpha-beta hydrolase superfamily</fullName>
    </submittedName>
</protein>
<evidence type="ECO:0000259" key="1">
    <source>
        <dbReference type="Pfam" id="PF12697"/>
    </source>
</evidence>
<dbReference type="Proteomes" id="UP000198228">
    <property type="component" value="Chromosome I"/>
</dbReference>
<dbReference type="InterPro" id="IPR029058">
    <property type="entry name" value="AB_hydrolase_fold"/>
</dbReference>
<dbReference type="InterPro" id="IPR000073">
    <property type="entry name" value="AB_hydrolase_1"/>
</dbReference>
<keyword evidence="2" id="KW-0378">Hydrolase</keyword>
<dbReference type="AlphaFoldDB" id="A0A1C4WR69"/>
<dbReference type="PANTHER" id="PTHR43194:SF2">
    <property type="entry name" value="PEROXISOMAL MEMBRANE PROTEIN LPX1"/>
    <property type="match status" value="1"/>
</dbReference>
<organism evidence="2 3">
    <name type="scientific">Micromonospora purpureochromogenes</name>
    <dbReference type="NCBI Taxonomy" id="47872"/>
    <lineage>
        <taxon>Bacteria</taxon>
        <taxon>Bacillati</taxon>
        <taxon>Actinomycetota</taxon>
        <taxon>Actinomycetes</taxon>
        <taxon>Micromonosporales</taxon>
        <taxon>Micromonosporaceae</taxon>
        <taxon>Micromonospora</taxon>
    </lineage>
</organism>
<sequence length="283" mass="30954">MGTAPTGRVDTIVLIHGLWMTSRSWEHWARRYRALGFQVHTPAWPGMEAEVQALRDDPAPIAGLTLGQIVDHYAALVRELPNPPLIMGHSFGGLVAQVLLDRGLGAATVAIAPAAPRGVVRLPVSTLRSVYPVLRSPGNRHRAVPITHDEFRYAFGNTLPREESDRAWQRYAVPAAGHVVFEGAFANLDARSAATVDNGRDDRAPLLLIAGGEDHVSPPALVKSNANLYRKSRAVTDYQEFPGRSHFTVGERGWEKVADRALDWAVEMACTRSPAIVGEAPRW</sequence>